<feature type="region of interest" description="Disordered" evidence="1">
    <location>
        <begin position="72"/>
        <end position="91"/>
    </location>
</feature>
<proteinExistence type="predicted"/>
<accession>A0AA35SU25</accession>
<dbReference type="Proteomes" id="UP001174909">
    <property type="component" value="Unassembled WGS sequence"/>
</dbReference>
<organism evidence="3 4">
    <name type="scientific">Geodia barretti</name>
    <name type="common">Barrett's horny sponge</name>
    <dbReference type="NCBI Taxonomy" id="519541"/>
    <lineage>
        <taxon>Eukaryota</taxon>
        <taxon>Metazoa</taxon>
        <taxon>Porifera</taxon>
        <taxon>Demospongiae</taxon>
        <taxon>Heteroscleromorpha</taxon>
        <taxon>Tetractinellida</taxon>
        <taxon>Astrophorina</taxon>
        <taxon>Geodiidae</taxon>
        <taxon>Geodia</taxon>
    </lineage>
</organism>
<evidence type="ECO:0000313" key="3">
    <source>
        <dbReference type="EMBL" id="CAI8035342.1"/>
    </source>
</evidence>
<keyword evidence="2" id="KW-1133">Transmembrane helix</keyword>
<keyword evidence="2" id="KW-0472">Membrane</keyword>
<keyword evidence="4" id="KW-1185">Reference proteome</keyword>
<protein>
    <submittedName>
        <fullName evidence="3">Uncharacterized protein</fullName>
    </submittedName>
</protein>
<feature type="transmembrane region" description="Helical" evidence="2">
    <location>
        <begin position="45"/>
        <end position="65"/>
    </location>
</feature>
<evidence type="ECO:0000313" key="4">
    <source>
        <dbReference type="Proteomes" id="UP001174909"/>
    </source>
</evidence>
<gene>
    <name evidence="3" type="ORF">GBAR_LOCUS19848</name>
</gene>
<evidence type="ECO:0000256" key="2">
    <source>
        <dbReference type="SAM" id="Phobius"/>
    </source>
</evidence>
<reference evidence="3" key="1">
    <citation type="submission" date="2023-03" db="EMBL/GenBank/DDBJ databases">
        <authorList>
            <person name="Steffen K."/>
            <person name="Cardenas P."/>
        </authorList>
    </citation>
    <scope>NUCLEOTIDE SEQUENCE</scope>
</reference>
<feature type="non-terminal residue" evidence="3">
    <location>
        <position position="1"/>
    </location>
</feature>
<comment type="caution">
    <text evidence="3">The sequence shown here is derived from an EMBL/GenBank/DDBJ whole genome shotgun (WGS) entry which is preliminary data.</text>
</comment>
<sequence>RPFLCTGFVLSILYTTNLCFLQSSNKILFSSLQLLSTDLLVLPLLVLLVLPLFFPFLNILSCLLLEHHLHSPTESHASEYGTVEGSCRGNG</sequence>
<keyword evidence="2" id="KW-0812">Transmembrane</keyword>
<dbReference type="AlphaFoldDB" id="A0AA35SU25"/>
<name>A0AA35SU25_GEOBA</name>
<dbReference type="EMBL" id="CASHTH010002794">
    <property type="protein sequence ID" value="CAI8035342.1"/>
    <property type="molecule type" value="Genomic_DNA"/>
</dbReference>
<evidence type="ECO:0000256" key="1">
    <source>
        <dbReference type="SAM" id="MobiDB-lite"/>
    </source>
</evidence>